<keyword evidence="4" id="KW-1185">Reference proteome</keyword>
<dbReference type="VEuPathDB" id="FungiDB:MELLADRAFT_105222"/>
<reference evidence="4" key="1">
    <citation type="journal article" date="2011" name="Proc. Natl. Acad. Sci. U.S.A.">
        <title>Obligate biotrophy features unraveled by the genomic analysis of rust fungi.</title>
        <authorList>
            <person name="Duplessis S."/>
            <person name="Cuomo C.A."/>
            <person name="Lin Y.-C."/>
            <person name="Aerts A."/>
            <person name="Tisserant E."/>
            <person name="Veneault-Fourrey C."/>
            <person name="Joly D.L."/>
            <person name="Hacquard S."/>
            <person name="Amselem J."/>
            <person name="Cantarel B.L."/>
            <person name="Chiu R."/>
            <person name="Coutinho P.M."/>
            <person name="Feau N."/>
            <person name="Field M."/>
            <person name="Frey P."/>
            <person name="Gelhaye E."/>
            <person name="Goldberg J."/>
            <person name="Grabherr M.G."/>
            <person name="Kodira C.D."/>
            <person name="Kohler A."/>
            <person name="Kuees U."/>
            <person name="Lindquist E.A."/>
            <person name="Lucas S.M."/>
            <person name="Mago R."/>
            <person name="Mauceli E."/>
            <person name="Morin E."/>
            <person name="Murat C."/>
            <person name="Pangilinan J.L."/>
            <person name="Park R."/>
            <person name="Pearson M."/>
            <person name="Quesneville H."/>
            <person name="Rouhier N."/>
            <person name="Sakthikumar S."/>
            <person name="Salamov A.A."/>
            <person name="Schmutz J."/>
            <person name="Selles B."/>
            <person name="Shapiro H."/>
            <person name="Tanguay P."/>
            <person name="Tuskan G.A."/>
            <person name="Henrissat B."/>
            <person name="Van de Peer Y."/>
            <person name="Rouze P."/>
            <person name="Ellis J.G."/>
            <person name="Dodds P.N."/>
            <person name="Schein J.E."/>
            <person name="Zhong S."/>
            <person name="Hamelin R.C."/>
            <person name="Grigoriev I.V."/>
            <person name="Szabo L.J."/>
            <person name="Martin F."/>
        </authorList>
    </citation>
    <scope>NUCLEOTIDE SEQUENCE [LARGE SCALE GENOMIC DNA]</scope>
    <source>
        <strain evidence="4">98AG31 / pathotype 3-4-7</strain>
    </source>
</reference>
<evidence type="ECO:0000256" key="1">
    <source>
        <dbReference type="SAM" id="Coils"/>
    </source>
</evidence>
<dbReference type="KEGG" id="mlr:MELLADRAFT_105222"/>
<dbReference type="Proteomes" id="UP000001072">
    <property type="component" value="Unassembled WGS sequence"/>
</dbReference>
<feature type="signal peptide" evidence="2">
    <location>
        <begin position="1"/>
        <end position="22"/>
    </location>
</feature>
<sequence length="920" mass="107146">MEMLGYRHFYALFLLSLPLILAQPKLNIKIPDSRIRAQEISEQLMHDQANNIDSPNSQFSKQFFKQDHADHLFQSHSTKSETGVAIDRTAEFTHQSEIEMVKDWMSLDHQSWFDELETIGVDLEALEKERNSYEKLNLDILEEYQRLSRKFESIVLKEANNKKDIKKKFLKAATQVELTDEMSQKIWNKIVKKVRLANTPYDERNGGLSHWSRFLRFIYWKTLKIFSPANFRRKKALQYLDKLELMGTYKGSSPICIALKELMDMNDEGLRLEDRFNSFIISLYKKFTIDFKDPIVTELTKRAQMRRNILPEDAKTIIRSHKRLLEQSLLNLNFSPRNEIEVSVIDSVALEPTIDIILELLDTKGRKRFGLLKSKEYLSHWMEKRLAKTNWILKKVERNLDLNQDETFTVWGMLEDLQNMARTSIELSDIQRENLKKVLEKVGFNETFINLQKAELYLIKNKNDSGPDFDDDSRDFLDEVVGYIYSSRPWVYKDGSEDLVKELVRRVDKRTDEDAIIVMKTSVERLRKDLEGLDQLKMMRLRRQRARKVKFEPSPLQASGSALKPAPAATLTKAMVATMRNVRSRMKDKVTKYRFALTERERQEIQGFVEKASDKIKAMEDNQLAIEMLQIARSKDFMIPIRKGSKDLLAKLLKDEKLSPLEALTVHSIAQDYLYKIIGRMNKLELALFEMSSSNEQSSLYYRLSRNCLTIGEIYVLSEAQERSDFVSRKEWLVMLLAIKDKESLRVVPETLRLNGVKGYRGSMSDEDELLVLRCAELVSREIMHKIGGSVNFEQVSGLITALGFGRATVIQLLLLMSQLKETELEKIQQVHREFIVNESVSAKEAYDALLPIFQSGKLRLKVSKETSKLEVMRKKLARKEETDLRPQRLAALYHFNLVDTWNTFLKKQLETLGLDADLH</sequence>
<dbReference type="EMBL" id="GL883101">
    <property type="protein sequence ID" value="EGG08297.1"/>
    <property type="molecule type" value="Genomic_DNA"/>
</dbReference>
<evidence type="ECO:0000313" key="4">
    <source>
        <dbReference type="Proteomes" id="UP000001072"/>
    </source>
</evidence>
<evidence type="ECO:0000256" key="2">
    <source>
        <dbReference type="SAM" id="SignalP"/>
    </source>
</evidence>
<dbReference type="InParanoid" id="F4RH38"/>
<dbReference type="OrthoDB" id="2505220at2759"/>
<feature type="coiled-coil region" evidence="1">
    <location>
        <begin position="116"/>
        <end position="143"/>
    </location>
</feature>
<accession>F4RH38</accession>
<proteinExistence type="predicted"/>
<keyword evidence="2" id="KW-0732">Signal</keyword>
<dbReference type="RefSeq" id="XP_007408495.1">
    <property type="nucleotide sequence ID" value="XM_007408433.1"/>
</dbReference>
<feature type="chain" id="PRO_5003315228" description="Secreted protein" evidence="2">
    <location>
        <begin position="23"/>
        <end position="920"/>
    </location>
</feature>
<dbReference type="HOGENOM" id="CLU_316882_0_0_1"/>
<keyword evidence="1" id="KW-0175">Coiled coil</keyword>
<dbReference type="GeneID" id="18922533"/>
<protein>
    <recommendedName>
        <fullName evidence="5">Secreted protein</fullName>
    </recommendedName>
</protein>
<name>F4RH38_MELLP</name>
<dbReference type="AlphaFoldDB" id="F4RH38"/>
<gene>
    <name evidence="3" type="ORF">MELLADRAFT_105222</name>
</gene>
<evidence type="ECO:0008006" key="5">
    <source>
        <dbReference type="Google" id="ProtNLM"/>
    </source>
</evidence>
<organism evidence="4">
    <name type="scientific">Melampsora larici-populina (strain 98AG31 / pathotype 3-4-7)</name>
    <name type="common">Poplar leaf rust fungus</name>
    <dbReference type="NCBI Taxonomy" id="747676"/>
    <lineage>
        <taxon>Eukaryota</taxon>
        <taxon>Fungi</taxon>
        <taxon>Dikarya</taxon>
        <taxon>Basidiomycota</taxon>
        <taxon>Pucciniomycotina</taxon>
        <taxon>Pucciniomycetes</taxon>
        <taxon>Pucciniales</taxon>
        <taxon>Melampsoraceae</taxon>
        <taxon>Melampsora</taxon>
    </lineage>
</organism>
<evidence type="ECO:0000313" key="3">
    <source>
        <dbReference type="EMBL" id="EGG08297.1"/>
    </source>
</evidence>